<reference evidence="1 2" key="1">
    <citation type="submission" date="2017-06" db="EMBL/GenBank/DDBJ databases">
        <title>Ant-infecting Ophiocordyceps genomes reveal a high diversity of potential behavioral manipulation genes and a possible major role for enterotoxins.</title>
        <authorList>
            <person name="De Bekker C."/>
            <person name="Evans H.C."/>
            <person name="Brachmann A."/>
            <person name="Hughes D.P."/>
        </authorList>
    </citation>
    <scope>NUCLEOTIDE SEQUENCE [LARGE SCALE GENOMIC DNA]</scope>
    <source>
        <strain evidence="1 2">Map64</strain>
    </source>
</reference>
<dbReference type="AlphaFoldDB" id="A0A2C5YFH0"/>
<comment type="caution">
    <text evidence="1">The sequence shown here is derived from an EMBL/GenBank/DDBJ whole genome shotgun (WGS) entry which is preliminary data.</text>
</comment>
<protein>
    <submittedName>
        <fullName evidence="1">Uncharacterized protein</fullName>
    </submittedName>
</protein>
<evidence type="ECO:0000313" key="1">
    <source>
        <dbReference type="EMBL" id="PHH65724.1"/>
    </source>
</evidence>
<name>A0A2C5YFH0_9HYPO</name>
<organism evidence="1 2">
    <name type="scientific">Ophiocordyceps australis</name>
    <dbReference type="NCBI Taxonomy" id="1399860"/>
    <lineage>
        <taxon>Eukaryota</taxon>
        <taxon>Fungi</taxon>
        <taxon>Dikarya</taxon>
        <taxon>Ascomycota</taxon>
        <taxon>Pezizomycotina</taxon>
        <taxon>Sordariomycetes</taxon>
        <taxon>Hypocreomycetidae</taxon>
        <taxon>Hypocreales</taxon>
        <taxon>Ophiocordycipitaceae</taxon>
        <taxon>Ophiocordyceps</taxon>
    </lineage>
</organism>
<evidence type="ECO:0000313" key="2">
    <source>
        <dbReference type="Proteomes" id="UP000226192"/>
    </source>
</evidence>
<sequence length="203" mass="22326">MSIDPCTNFTKLQHWNMLVVCYGAREKFDVRQDVFINLEESTIQALQDIVESDYSPPPKRDNGEDDELDVEAAVAAETLKELLPGTNFSDREANRLGAAVTDFAADLSDLIFDTPQDELGDGKRMTLTQVSELSLIFGNEKMIEALVPDVGALGNITVFDPDTIRRMSELVSNTPMDVVRAHLVNLADLSLGAFVAKPLPKSP</sequence>
<dbReference type="EMBL" id="NJET01000014">
    <property type="protein sequence ID" value="PHH65724.1"/>
    <property type="molecule type" value="Genomic_DNA"/>
</dbReference>
<gene>
    <name evidence="1" type="ORF">CDD81_1451</name>
</gene>
<keyword evidence="2" id="KW-1185">Reference proteome</keyword>
<accession>A0A2C5YFH0</accession>
<dbReference type="OrthoDB" id="6475849at2759"/>
<proteinExistence type="predicted"/>
<dbReference type="Proteomes" id="UP000226192">
    <property type="component" value="Unassembled WGS sequence"/>
</dbReference>